<dbReference type="InterPro" id="IPR013783">
    <property type="entry name" value="Ig-like_fold"/>
</dbReference>
<keyword evidence="4" id="KW-1185">Reference proteome</keyword>
<evidence type="ECO:0000313" key="4">
    <source>
        <dbReference type="Proteomes" id="UP001059041"/>
    </source>
</evidence>
<dbReference type="InterPro" id="IPR036179">
    <property type="entry name" value="Ig-like_dom_sf"/>
</dbReference>
<dbReference type="Proteomes" id="UP001059041">
    <property type="component" value="Linkage Group LG14"/>
</dbReference>
<evidence type="ECO:0000313" key="3">
    <source>
        <dbReference type="EMBL" id="KAI7801201.1"/>
    </source>
</evidence>
<dbReference type="PANTHER" id="PTHR46484">
    <property type="entry name" value="SI:CH211-171H4.5-RELATED"/>
    <property type="match status" value="1"/>
</dbReference>
<feature type="signal peptide" evidence="2">
    <location>
        <begin position="1"/>
        <end position="28"/>
    </location>
</feature>
<proteinExistence type="predicted"/>
<dbReference type="PANTHER" id="PTHR46484:SF7">
    <property type="entry name" value="MYELIN-ASSOCIATED GLYCOPROTEIN-LIKE-RELATED"/>
    <property type="match status" value="1"/>
</dbReference>
<comment type="caution">
    <text evidence="3">The sequence shown here is derived from an EMBL/GenBank/DDBJ whole genome shotgun (WGS) entry which is preliminary data.</text>
</comment>
<evidence type="ECO:0000256" key="2">
    <source>
        <dbReference type="SAM" id="SignalP"/>
    </source>
</evidence>
<evidence type="ECO:0000256" key="1">
    <source>
        <dbReference type="SAM" id="Phobius"/>
    </source>
</evidence>
<name>A0A9W7TRF6_TRIRA</name>
<keyword evidence="1" id="KW-1133">Transmembrane helix</keyword>
<feature type="non-terminal residue" evidence="3">
    <location>
        <position position="283"/>
    </location>
</feature>
<dbReference type="Gene3D" id="2.60.40.10">
    <property type="entry name" value="Immunoglobulins"/>
    <property type="match status" value="1"/>
</dbReference>
<accession>A0A9W7TRF6</accession>
<gene>
    <name evidence="3" type="ORF">IRJ41_025601</name>
</gene>
<keyword evidence="2" id="KW-0732">Signal</keyword>
<feature type="chain" id="PRO_5040738565" evidence="2">
    <location>
        <begin position="29"/>
        <end position="283"/>
    </location>
</feature>
<keyword evidence="1" id="KW-0812">Transmembrane</keyword>
<organism evidence="3 4">
    <name type="scientific">Triplophysa rosa</name>
    <name type="common">Cave loach</name>
    <dbReference type="NCBI Taxonomy" id="992332"/>
    <lineage>
        <taxon>Eukaryota</taxon>
        <taxon>Metazoa</taxon>
        <taxon>Chordata</taxon>
        <taxon>Craniata</taxon>
        <taxon>Vertebrata</taxon>
        <taxon>Euteleostomi</taxon>
        <taxon>Actinopterygii</taxon>
        <taxon>Neopterygii</taxon>
        <taxon>Teleostei</taxon>
        <taxon>Ostariophysi</taxon>
        <taxon>Cypriniformes</taxon>
        <taxon>Nemacheilidae</taxon>
        <taxon>Triplophysa</taxon>
    </lineage>
</organism>
<dbReference type="SUPFAM" id="SSF48726">
    <property type="entry name" value="Immunoglobulin"/>
    <property type="match status" value="1"/>
</dbReference>
<dbReference type="EMBL" id="JAFHDT010000014">
    <property type="protein sequence ID" value="KAI7801201.1"/>
    <property type="molecule type" value="Genomic_DNA"/>
</dbReference>
<protein>
    <submittedName>
        <fullName evidence="3">Myelin-associated glycoprotein-like</fullName>
    </submittedName>
</protein>
<keyword evidence="1" id="KW-0472">Membrane</keyword>
<sequence>QSCQSSMMGSNTAVLIYWLLGFCVLVFADVWKVQVESEVKALVRSCVVLPCSFKYPGAVQPSSRQSGIWHNENDGKYLIYHEDKKEIADNFKERTKLVGRLGDLNCSLEIDDVRNHDNGPFCFRVELDTSVTDKFSFVKNCVTLKMIGKLESILIFTPTAADDHTDITCTVQYHGEECVSSWSRDTSEFWINFNTPKKMFHCDEDKPKSISVSMNLYYIILFNVLFSLALLFESSNICFSCIDFYYVVERSTSNMHKMLKIFYVNINTFLARSQMHSSLWCHR</sequence>
<dbReference type="AlphaFoldDB" id="A0A9W7TRF6"/>
<feature type="transmembrane region" description="Helical" evidence="1">
    <location>
        <begin position="216"/>
        <end position="248"/>
    </location>
</feature>
<reference evidence="3" key="1">
    <citation type="submission" date="2021-02" db="EMBL/GenBank/DDBJ databases">
        <title>Comparative genomics reveals that relaxation of natural selection precedes convergent phenotypic evolution of cavefish.</title>
        <authorList>
            <person name="Peng Z."/>
        </authorList>
    </citation>
    <scope>NUCLEOTIDE SEQUENCE</scope>
    <source>
        <tissue evidence="3">Muscle</tissue>
    </source>
</reference>